<sequence>MKASFGIPSGPPRDHGFDYLPECSRDQRHVGDRVWHRYYHMSRLSENFQCESANMSSGCGWSGRGLRDSCCP</sequence>
<dbReference type="Proteomes" id="UP000298652">
    <property type="component" value="Chromosome 6"/>
</dbReference>
<name>A0A4U6U6X7_SETVI</name>
<accession>A0A4U6U6X7</accession>
<dbReference type="EMBL" id="CM016557">
    <property type="protein sequence ID" value="TKW09149.1"/>
    <property type="molecule type" value="Genomic_DNA"/>
</dbReference>
<dbReference type="AlphaFoldDB" id="A0A4U6U6X7"/>
<evidence type="ECO:0000313" key="1">
    <source>
        <dbReference type="EMBL" id="TKW09149.1"/>
    </source>
</evidence>
<gene>
    <name evidence="1" type="ORF">SEVIR_6G074466v2</name>
</gene>
<organism evidence="1 2">
    <name type="scientific">Setaria viridis</name>
    <name type="common">Green bristlegrass</name>
    <name type="synonym">Setaria italica subsp. viridis</name>
    <dbReference type="NCBI Taxonomy" id="4556"/>
    <lineage>
        <taxon>Eukaryota</taxon>
        <taxon>Viridiplantae</taxon>
        <taxon>Streptophyta</taxon>
        <taxon>Embryophyta</taxon>
        <taxon>Tracheophyta</taxon>
        <taxon>Spermatophyta</taxon>
        <taxon>Magnoliopsida</taxon>
        <taxon>Liliopsida</taxon>
        <taxon>Poales</taxon>
        <taxon>Poaceae</taxon>
        <taxon>PACMAD clade</taxon>
        <taxon>Panicoideae</taxon>
        <taxon>Panicodae</taxon>
        <taxon>Paniceae</taxon>
        <taxon>Cenchrinae</taxon>
        <taxon>Setaria</taxon>
    </lineage>
</organism>
<dbReference type="Gramene" id="TKW09149">
    <property type="protein sequence ID" value="TKW09149"/>
    <property type="gene ID" value="SEVIR_6G074466v2"/>
</dbReference>
<reference evidence="1" key="1">
    <citation type="submission" date="2019-03" db="EMBL/GenBank/DDBJ databases">
        <title>WGS assembly of Setaria viridis.</title>
        <authorList>
            <person name="Huang P."/>
            <person name="Jenkins J."/>
            <person name="Grimwood J."/>
            <person name="Barry K."/>
            <person name="Healey A."/>
            <person name="Mamidi S."/>
            <person name="Sreedasyam A."/>
            <person name="Shu S."/>
            <person name="Feldman M."/>
            <person name="Wu J."/>
            <person name="Yu Y."/>
            <person name="Chen C."/>
            <person name="Johnson J."/>
            <person name="Rokhsar D."/>
            <person name="Baxter I."/>
            <person name="Schmutz J."/>
            <person name="Brutnell T."/>
            <person name="Kellogg E."/>
        </authorList>
    </citation>
    <scope>NUCLEOTIDE SEQUENCE [LARGE SCALE GENOMIC DNA]</scope>
</reference>
<protein>
    <submittedName>
        <fullName evidence="1">Uncharacterized protein</fullName>
    </submittedName>
</protein>
<keyword evidence="2" id="KW-1185">Reference proteome</keyword>
<evidence type="ECO:0000313" key="2">
    <source>
        <dbReference type="Proteomes" id="UP000298652"/>
    </source>
</evidence>
<proteinExistence type="predicted"/>